<evidence type="ECO:0000313" key="1">
    <source>
        <dbReference type="EMBL" id="GIY81034.1"/>
    </source>
</evidence>
<reference evidence="1 2" key="1">
    <citation type="submission" date="2021-06" db="EMBL/GenBank/DDBJ databases">
        <title>Caerostris darwini draft genome.</title>
        <authorList>
            <person name="Kono N."/>
            <person name="Arakawa K."/>
        </authorList>
    </citation>
    <scope>NUCLEOTIDE SEQUENCE [LARGE SCALE GENOMIC DNA]</scope>
</reference>
<comment type="caution">
    <text evidence="1">The sequence shown here is derived from an EMBL/GenBank/DDBJ whole genome shotgun (WGS) entry which is preliminary data.</text>
</comment>
<dbReference type="EMBL" id="BPLQ01014566">
    <property type="protein sequence ID" value="GIY81034.1"/>
    <property type="molecule type" value="Genomic_DNA"/>
</dbReference>
<evidence type="ECO:0000313" key="2">
    <source>
        <dbReference type="Proteomes" id="UP001054837"/>
    </source>
</evidence>
<name>A0AAV4WGU7_9ARAC</name>
<keyword evidence="2" id="KW-1185">Reference proteome</keyword>
<dbReference type="AlphaFoldDB" id="A0AAV4WGU7"/>
<proteinExistence type="predicted"/>
<sequence length="124" mass="14824">MFHNWKGGPFVKLLCEFRYLKEEKGNFPASPVWDQRVAHAGARWWVSLRRREIDSGKPFSRTPIPIDHVLQFRPLRRGPRFRRRKHSHKVSPSHKSHRSFCIPELSHQILEPFKLPLPPFNRNQ</sequence>
<protein>
    <submittedName>
        <fullName evidence="1">Uncharacterized protein</fullName>
    </submittedName>
</protein>
<accession>A0AAV4WGU7</accession>
<gene>
    <name evidence="1" type="ORF">CDAR_71361</name>
</gene>
<dbReference type="Proteomes" id="UP001054837">
    <property type="component" value="Unassembled WGS sequence"/>
</dbReference>
<organism evidence="1 2">
    <name type="scientific">Caerostris darwini</name>
    <dbReference type="NCBI Taxonomy" id="1538125"/>
    <lineage>
        <taxon>Eukaryota</taxon>
        <taxon>Metazoa</taxon>
        <taxon>Ecdysozoa</taxon>
        <taxon>Arthropoda</taxon>
        <taxon>Chelicerata</taxon>
        <taxon>Arachnida</taxon>
        <taxon>Araneae</taxon>
        <taxon>Araneomorphae</taxon>
        <taxon>Entelegynae</taxon>
        <taxon>Araneoidea</taxon>
        <taxon>Araneidae</taxon>
        <taxon>Caerostris</taxon>
    </lineage>
</organism>